<keyword evidence="2" id="KW-1185">Reference proteome</keyword>
<proteinExistence type="predicted"/>
<name>A0A7W8BK99_9ACTN</name>
<gene>
    <name evidence="1" type="ORF">FHS32_000996</name>
</gene>
<dbReference type="AlphaFoldDB" id="A0A7W8BK99"/>
<accession>A0A7W8BK99</accession>
<reference evidence="1 2" key="1">
    <citation type="submission" date="2020-08" db="EMBL/GenBank/DDBJ databases">
        <title>Genomic Encyclopedia of Type Strains, Phase III (KMG-III): the genomes of soil and plant-associated and newly described type strains.</title>
        <authorList>
            <person name="Whitman W."/>
        </authorList>
    </citation>
    <scope>NUCLEOTIDE SEQUENCE [LARGE SCALE GENOMIC DNA]</scope>
    <source>
        <strain evidence="1 2">CECT 3226</strain>
    </source>
</reference>
<sequence>MAVPQQELTLGEAADQLARALPGHRVEILRGRLTVTRQDVVVPKSVGVGVELSVDTLLDG</sequence>
<comment type="caution">
    <text evidence="1">The sequence shown here is derived from an EMBL/GenBank/DDBJ whole genome shotgun (WGS) entry which is preliminary data.</text>
</comment>
<dbReference type="EMBL" id="JACHJE010000002">
    <property type="protein sequence ID" value="MBB5124268.1"/>
    <property type="molecule type" value="Genomic_DNA"/>
</dbReference>
<protein>
    <submittedName>
        <fullName evidence="1">Uncharacterized protein</fullName>
    </submittedName>
</protein>
<evidence type="ECO:0000313" key="2">
    <source>
        <dbReference type="Proteomes" id="UP000568022"/>
    </source>
</evidence>
<evidence type="ECO:0000313" key="1">
    <source>
        <dbReference type="EMBL" id="MBB5124268.1"/>
    </source>
</evidence>
<dbReference type="Proteomes" id="UP000568022">
    <property type="component" value="Unassembled WGS sequence"/>
</dbReference>
<organism evidence="1 2">
    <name type="scientific">Streptomyces griseoloalbus</name>
    <dbReference type="NCBI Taxonomy" id="67303"/>
    <lineage>
        <taxon>Bacteria</taxon>
        <taxon>Bacillati</taxon>
        <taxon>Actinomycetota</taxon>
        <taxon>Actinomycetes</taxon>
        <taxon>Kitasatosporales</taxon>
        <taxon>Streptomycetaceae</taxon>
        <taxon>Streptomyces</taxon>
    </lineage>
</organism>